<dbReference type="Gene3D" id="1.20.1510.10">
    <property type="entry name" value="Cation efflux protein transmembrane domain"/>
    <property type="match status" value="1"/>
</dbReference>
<dbReference type="NCBIfam" id="TIGR01297">
    <property type="entry name" value="CDF"/>
    <property type="match status" value="1"/>
</dbReference>
<dbReference type="GO" id="GO:0016020">
    <property type="term" value="C:membrane"/>
    <property type="evidence" value="ECO:0007669"/>
    <property type="project" value="UniProtKB-SubCell"/>
</dbReference>
<proteinExistence type="inferred from homology"/>
<dbReference type="InterPro" id="IPR036837">
    <property type="entry name" value="Cation_efflux_CTD_sf"/>
</dbReference>
<protein>
    <recommendedName>
        <fullName evidence="8">Cation efflux protein transmembrane domain-containing protein</fullName>
    </recommendedName>
</protein>
<dbReference type="PANTHER" id="PTHR43840:SF15">
    <property type="entry name" value="MITOCHONDRIAL METAL TRANSPORTER 1-RELATED"/>
    <property type="match status" value="1"/>
</dbReference>
<name>A0AAE0BE30_9CHLO</name>
<dbReference type="PANTHER" id="PTHR43840">
    <property type="entry name" value="MITOCHONDRIAL METAL TRANSPORTER 1-RELATED"/>
    <property type="match status" value="1"/>
</dbReference>
<feature type="transmembrane region" description="Helical" evidence="7">
    <location>
        <begin position="33"/>
        <end position="54"/>
    </location>
</feature>
<keyword evidence="4 7" id="KW-0812">Transmembrane</keyword>
<dbReference type="InterPro" id="IPR027469">
    <property type="entry name" value="Cation_efflux_TMD_sf"/>
</dbReference>
<feature type="transmembrane region" description="Helical" evidence="7">
    <location>
        <begin position="109"/>
        <end position="130"/>
    </location>
</feature>
<evidence type="ECO:0000256" key="5">
    <source>
        <dbReference type="ARBA" id="ARBA00022989"/>
    </source>
</evidence>
<reference evidence="9 10" key="1">
    <citation type="journal article" date="2015" name="Genome Biol. Evol.">
        <title>Comparative Genomics of a Bacterivorous Green Alga Reveals Evolutionary Causalities and Consequences of Phago-Mixotrophic Mode of Nutrition.</title>
        <authorList>
            <person name="Burns J.A."/>
            <person name="Paasch A."/>
            <person name="Narechania A."/>
            <person name="Kim E."/>
        </authorList>
    </citation>
    <scope>NUCLEOTIDE SEQUENCE [LARGE SCALE GENOMIC DNA]</scope>
    <source>
        <strain evidence="9 10">PLY_AMNH</strain>
    </source>
</reference>
<comment type="caution">
    <text evidence="9">The sequence shown here is derived from an EMBL/GenBank/DDBJ whole genome shotgun (WGS) entry which is preliminary data.</text>
</comment>
<evidence type="ECO:0000256" key="3">
    <source>
        <dbReference type="ARBA" id="ARBA00022448"/>
    </source>
</evidence>
<dbReference type="FunFam" id="1.20.1510.10:FF:000006">
    <property type="entry name" value="Divalent cation efflux transporter"/>
    <property type="match status" value="1"/>
</dbReference>
<organism evidence="9 10">
    <name type="scientific">Cymbomonas tetramitiformis</name>
    <dbReference type="NCBI Taxonomy" id="36881"/>
    <lineage>
        <taxon>Eukaryota</taxon>
        <taxon>Viridiplantae</taxon>
        <taxon>Chlorophyta</taxon>
        <taxon>Pyramimonadophyceae</taxon>
        <taxon>Pyramimonadales</taxon>
        <taxon>Pyramimonadaceae</taxon>
        <taxon>Cymbomonas</taxon>
    </lineage>
</organism>
<dbReference type="InterPro" id="IPR058533">
    <property type="entry name" value="Cation_efflux_TM"/>
</dbReference>
<keyword evidence="5 7" id="KW-1133">Transmembrane helix</keyword>
<accession>A0AAE0BE30</accession>
<evidence type="ECO:0000313" key="10">
    <source>
        <dbReference type="Proteomes" id="UP001190700"/>
    </source>
</evidence>
<comment type="subcellular location">
    <subcellularLocation>
        <location evidence="1">Membrane</location>
        <topology evidence="1">Multi-pass membrane protein</topology>
    </subcellularLocation>
</comment>
<evidence type="ECO:0000256" key="6">
    <source>
        <dbReference type="ARBA" id="ARBA00023136"/>
    </source>
</evidence>
<dbReference type="EMBL" id="LGRX02035524">
    <property type="protein sequence ID" value="KAK3234269.1"/>
    <property type="molecule type" value="Genomic_DNA"/>
</dbReference>
<keyword evidence="10" id="KW-1185">Reference proteome</keyword>
<keyword evidence="3" id="KW-0813">Transport</keyword>
<feature type="domain" description="Cation efflux protein transmembrane" evidence="8">
    <location>
        <begin position="46"/>
        <end position="237"/>
    </location>
</feature>
<sequence length="323" mass="34418">MDFDAENPDCLTLAMMGDHIDPKELKRIPDAGYAKMVLITTATGGVVNILLSLVKFFTGIASNSHALVADAVHSLSDVVSDVVASVAGSMSAKGKDEHYPYGYGKWETVGALWVGIVLILTAGSILVHLWEEIQEALSGNPIPFVGLPAVFVALGCTLVKEVLYQVTYQVGNKVNSEVLKANAWHHRSDALSSLAALVGIVGARAGVVWADAAAGAVVACLMGKVGVDTSKDCLRTLADANCLEDIEADFEQCISKLQSEGKIQGKVKDLRARRVGRKLDLDLVLHMSNSVPLSLALGEVQQLKKSIVEEVDNVREVLVELSS</sequence>
<dbReference type="InterPro" id="IPR050291">
    <property type="entry name" value="CDF_Transporter"/>
</dbReference>
<comment type="similarity">
    <text evidence="2">Belongs to the cation diffusion facilitator (CDF) transporter (TC 2.A.4) family.</text>
</comment>
<dbReference type="GO" id="GO:0008324">
    <property type="term" value="F:monoatomic cation transmembrane transporter activity"/>
    <property type="evidence" value="ECO:0007669"/>
    <property type="project" value="InterPro"/>
</dbReference>
<evidence type="ECO:0000313" key="9">
    <source>
        <dbReference type="EMBL" id="KAK3234269.1"/>
    </source>
</evidence>
<evidence type="ECO:0000256" key="2">
    <source>
        <dbReference type="ARBA" id="ARBA00008114"/>
    </source>
</evidence>
<keyword evidence="6 7" id="KW-0472">Membrane</keyword>
<dbReference type="SUPFAM" id="SSF161111">
    <property type="entry name" value="Cation efflux protein transmembrane domain-like"/>
    <property type="match status" value="1"/>
</dbReference>
<evidence type="ECO:0000256" key="7">
    <source>
        <dbReference type="SAM" id="Phobius"/>
    </source>
</evidence>
<dbReference type="Pfam" id="PF01545">
    <property type="entry name" value="Cation_efflux"/>
    <property type="match status" value="1"/>
</dbReference>
<feature type="transmembrane region" description="Helical" evidence="7">
    <location>
        <begin position="142"/>
        <end position="163"/>
    </location>
</feature>
<evidence type="ECO:0000259" key="8">
    <source>
        <dbReference type="Pfam" id="PF01545"/>
    </source>
</evidence>
<dbReference type="Proteomes" id="UP001190700">
    <property type="component" value="Unassembled WGS sequence"/>
</dbReference>
<evidence type="ECO:0000256" key="1">
    <source>
        <dbReference type="ARBA" id="ARBA00004141"/>
    </source>
</evidence>
<dbReference type="AlphaFoldDB" id="A0AAE0BE30"/>
<dbReference type="Gene3D" id="3.30.70.1350">
    <property type="entry name" value="Cation efflux protein, cytoplasmic domain"/>
    <property type="match status" value="1"/>
</dbReference>
<gene>
    <name evidence="9" type="ORF">CYMTET_55470</name>
</gene>
<evidence type="ECO:0000256" key="4">
    <source>
        <dbReference type="ARBA" id="ARBA00022692"/>
    </source>
</evidence>
<dbReference type="InterPro" id="IPR002524">
    <property type="entry name" value="Cation_efflux"/>
</dbReference>